<keyword evidence="1" id="KW-0175">Coiled coil</keyword>
<keyword evidence="4" id="KW-1185">Reference proteome</keyword>
<keyword evidence="2" id="KW-0732">Signal</keyword>
<name>A0A1Y2K4I9_9PROT</name>
<feature type="chain" id="PRO_5012824682" evidence="2">
    <location>
        <begin position="26"/>
        <end position="137"/>
    </location>
</feature>
<evidence type="ECO:0000313" key="3">
    <source>
        <dbReference type="EMBL" id="OSM04270.1"/>
    </source>
</evidence>
<gene>
    <name evidence="3" type="ORF">MAIT1_04139</name>
</gene>
<dbReference type="EMBL" id="LVJN01000019">
    <property type="protein sequence ID" value="OSM04270.1"/>
    <property type="molecule type" value="Genomic_DNA"/>
</dbReference>
<dbReference type="AlphaFoldDB" id="A0A1Y2K4I9"/>
<proteinExistence type="predicted"/>
<comment type="caution">
    <text evidence="3">The sequence shown here is derived from an EMBL/GenBank/DDBJ whole genome shotgun (WGS) entry which is preliminary data.</text>
</comment>
<organism evidence="3 4">
    <name type="scientific">Magnetofaba australis IT-1</name>
    <dbReference type="NCBI Taxonomy" id="1434232"/>
    <lineage>
        <taxon>Bacteria</taxon>
        <taxon>Pseudomonadati</taxon>
        <taxon>Pseudomonadota</taxon>
        <taxon>Magnetococcia</taxon>
        <taxon>Magnetococcales</taxon>
        <taxon>Magnetococcaceae</taxon>
        <taxon>Magnetofaba</taxon>
    </lineage>
</organism>
<evidence type="ECO:0000313" key="4">
    <source>
        <dbReference type="Proteomes" id="UP000194003"/>
    </source>
</evidence>
<dbReference type="Proteomes" id="UP000194003">
    <property type="component" value="Unassembled WGS sequence"/>
</dbReference>
<evidence type="ECO:0000256" key="1">
    <source>
        <dbReference type="SAM" id="Coils"/>
    </source>
</evidence>
<feature type="coiled-coil region" evidence="1">
    <location>
        <begin position="41"/>
        <end position="75"/>
    </location>
</feature>
<dbReference type="STRING" id="1434232.MAIT1_04139"/>
<feature type="signal peptide" evidence="2">
    <location>
        <begin position="1"/>
        <end position="25"/>
    </location>
</feature>
<evidence type="ECO:0000256" key="2">
    <source>
        <dbReference type="SAM" id="SignalP"/>
    </source>
</evidence>
<accession>A0A1Y2K4I9</accession>
<reference evidence="3 4" key="1">
    <citation type="journal article" date="2016" name="BMC Genomics">
        <title>Combined genomic and structural analyses of a cultured magnetotactic bacterium reveals its niche adaptation to a dynamic environment.</title>
        <authorList>
            <person name="Araujo A.C."/>
            <person name="Morillo V."/>
            <person name="Cypriano J."/>
            <person name="Teixeira L.C."/>
            <person name="Leao P."/>
            <person name="Lyra S."/>
            <person name="Almeida L.G."/>
            <person name="Bazylinski D.A."/>
            <person name="Vasconcellos A.T."/>
            <person name="Abreu F."/>
            <person name="Lins U."/>
        </authorList>
    </citation>
    <scope>NUCLEOTIDE SEQUENCE [LARGE SCALE GENOMIC DNA]</scope>
    <source>
        <strain evidence="3 4">IT-1</strain>
    </source>
</reference>
<protein>
    <submittedName>
        <fullName evidence="3">Uncharacterized protein</fullName>
    </submittedName>
</protein>
<dbReference type="RefSeq" id="WP_085442367.1">
    <property type="nucleotide sequence ID" value="NZ_LVJN01000019.1"/>
</dbReference>
<sequence length="137" mass="15751">MRISTLSALALAAMMLGASVQSAQAACDSSECYKTDANRYFTRYKADQTTLEQEKKQFEEELQRKTLRLQAMERTIALFRSVAEIYDKCSEKGKVDLLDMNNQIRLMRFKSLRDAQLSQRYISNAEAAFKRAQAECR</sequence>